<comment type="caution">
    <text evidence="3">The sequence shown here is derived from an EMBL/GenBank/DDBJ whole genome shotgun (WGS) entry which is preliminary data.</text>
</comment>
<dbReference type="InterPro" id="IPR008893">
    <property type="entry name" value="WGR_domain"/>
</dbReference>
<dbReference type="Gene3D" id="2.130.10.10">
    <property type="entry name" value="YVTN repeat-like/Quinoprotein amine dehydrogenase"/>
    <property type="match status" value="1"/>
</dbReference>
<evidence type="ECO:0000313" key="4">
    <source>
        <dbReference type="Proteomes" id="UP001239462"/>
    </source>
</evidence>
<feature type="domain" description="WGR" evidence="2">
    <location>
        <begin position="16"/>
        <end position="72"/>
    </location>
</feature>
<proteinExistence type="predicted"/>
<keyword evidence="4" id="KW-1185">Reference proteome</keyword>
<accession>A0ABT7PEJ6</accession>
<dbReference type="Proteomes" id="UP001239462">
    <property type="component" value="Unassembled WGS sequence"/>
</dbReference>
<dbReference type="Pfam" id="PF05406">
    <property type="entry name" value="WGR"/>
    <property type="match status" value="1"/>
</dbReference>
<evidence type="ECO:0000313" key="3">
    <source>
        <dbReference type="EMBL" id="MDM4014912.1"/>
    </source>
</evidence>
<dbReference type="EMBL" id="JASZZN010000003">
    <property type="protein sequence ID" value="MDM4014912.1"/>
    <property type="molecule type" value="Genomic_DNA"/>
</dbReference>
<name>A0ABT7PEJ6_9BACT</name>
<evidence type="ECO:0000256" key="1">
    <source>
        <dbReference type="SAM" id="MobiDB-lite"/>
    </source>
</evidence>
<dbReference type="Gene3D" id="2.20.140.10">
    <property type="entry name" value="WGR domain"/>
    <property type="match status" value="1"/>
</dbReference>
<evidence type="ECO:0000259" key="2">
    <source>
        <dbReference type="Pfam" id="PF05406"/>
    </source>
</evidence>
<dbReference type="SUPFAM" id="SSF82171">
    <property type="entry name" value="DPP6 N-terminal domain-like"/>
    <property type="match status" value="1"/>
</dbReference>
<feature type="region of interest" description="Disordered" evidence="1">
    <location>
        <begin position="34"/>
        <end position="58"/>
    </location>
</feature>
<protein>
    <submittedName>
        <fullName evidence="3">WGR domain-containing protein</fullName>
    </submittedName>
</protein>
<reference evidence="3 4" key="1">
    <citation type="submission" date="2023-06" db="EMBL/GenBank/DDBJ databases">
        <title>Roseiconus lacunae JC819 isolated from Gulf of Mannar region, Tamil Nadu.</title>
        <authorList>
            <person name="Pk S."/>
            <person name="Ch S."/>
            <person name="Ch V.R."/>
        </authorList>
    </citation>
    <scope>NUCLEOTIDE SEQUENCE [LARGE SCALE GENOMIC DNA]</scope>
    <source>
        <strain evidence="3 4">JC819</strain>
    </source>
</reference>
<gene>
    <name evidence="3" type="ORF">QTN89_05680</name>
</gene>
<dbReference type="RefSeq" id="WP_289162511.1">
    <property type="nucleotide sequence ID" value="NZ_JASZZN010000003.1"/>
</dbReference>
<dbReference type="InterPro" id="IPR015943">
    <property type="entry name" value="WD40/YVTN_repeat-like_dom_sf"/>
</dbReference>
<organism evidence="3 4">
    <name type="scientific">Roseiconus lacunae</name>
    <dbReference type="NCBI Taxonomy" id="2605694"/>
    <lineage>
        <taxon>Bacteria</taxon>
        <taxon>Pseudomonadati</taxon>
        <taxon>Planctomycetota</taxon>
        <taxon>Planctomycetia</taxon>
        <taxon>Pirellulales</taxon>
        <taxon>Pirellulaceae</taxon>
        <taxon>Roseiconus</taxon>
    </lineage>
</organism>
<feature type="compositionally biased region" description="Basic and acidic residues" evidence="1">
    <location>
        <begin position="37"/>
        <end position="58"/>
    </location>
</feature>
<sequence>MSTFPIPASGRLTNIEKNSFWDWSLDGKSLTTVSGKLGRDGRKTTKKHPSEEKAASDLESKHFKKLREGFRHLHAENSGPIALQTFFAAHYTGFMSFDLQSERNELAACRSTQADPASCEIVVLDPESGSETKLVSLDVSDVSCLRWHDHRIVFQADDRVSVLDIESQKIDNFGKGGVFPHFEFDLQAGRLLSSRSGTSGPIIAVDELLTAQTLLEIDASEQERVTDHHIQHVGALAPSGKLVAICRQKGEIEIYNLDDGTNTIIRGDFPCVSKLQFHPSGEWIGLTEHYGDWRFRVWSLSDGREDSRFRELQFRFSNGIPRPTSSCFDFSFSPSGKLLALRDNGWIQIRDFHNQKELYRIEQNHVVRDTGTSGFRIHYAADGRLVTRTDRGVLTVYPPHSI</sequence>